<keyword evidence="2" id="KW-1185">Reference proteome</keyword>
<comment type="caution">
    <text evidence="1">The sequence shown here is derived from an EMBL/GenBank/DDBJ whole genome shotgun (WGS) entry which is preliminary data.</text>
</comment>
<sequence length="88" mass="9610">MDHGRLPVNFKLGDLVLCKTDVLANIGKDLTGNLIPKFSRASIAQLQLVILKSSCHTVKALCTAIIELIKLTTVRPAAHKIDYLNLDS</sequence>
<evidence type="ECO:0000313" key="2">
    <source>
        <dbReference type="Proteomes" id="UP001159363"/>
    </source>
</evidence>
<accession>A0ABQ9HIB8</accession>
<protein>
    <submittedName>
        <fullName evidence="1">Uncharacterized protein</fullName>
    </submittedName>
</protein>
<dbReference type="Proteomes" id="UP001159363">
    <property type="component" value="Chromosome 4"/>
</dbReference>
<organism evidence="1 2">
    <name type="scientific">Dryococelus australis</name>
    <dbReference type="NCBI Taxonomy" id="614101"/>
    <lineage>
        <taxon>Eukaryota</taxon>
        <taxon>Metazoa</taxon>
        <taxon>Ecdysozoa</taxon>
        <taxon>Arthropoda</taxon>
        <taxon>Hexapoda</taxon>
        <taxon>Insecta</taxon>
        <taxon>Pterygota</taxon>
        <taxon>Neoptera</taxon>
        <taxon>Polyneoptera</taxon>
        <taxon>Phasmatodea</taxon>
        <taxon>Verophasmatodea</taxon>
        <taxon>Anareolatae</taxon>
        <taxon>Phasmatidae</taxon>
        <taxon>Eurycanthinae</taxon>
        <taxon>Dryococelus</taxon>
    </lineage>
</organism>
<proteinExistence type="predicted"/>
<dbReference type="EMBL" id="JARBHB010000005">
    <property type="protein sequence ID" value="KAJ8884081.1"/>
    <property type="molecule type" value="Genomic_DNA"/>
</dbReference>
<gene>
    <name evidence="1" type="ORF">PR048_015938</name>
</gene>
<reference evidence="1 2" key="1">
    <citation type="submission" date="2023-02" db="EMBL/GenBank/DDBJ databases">
        <title>LHISI_Scaffold_Assembly.</title>
        <authorList>
            <person name="Stuart O.P."/>
            <person name="Cleave R."/>
            <person name="Magrath M.J.L."/>
            <person name="Mikheyev A.S."/>
        </authorList>
    </citation>
    <scope>NUCLEOTIDE SEQUENCE [LARGE SCALE GENOMIC DNA]</scope>
    <source>
        <strain evidence="1">Daus_M_001</strain>
        <tissue evidence="1">Leg muscle</tissue>
    </source>
</reference>
<evidence type="ECO:0000313" key="1">
    <source>
        <dbReference type="EMBL" id="KAJ8884081.1"/>
    </source>
</evidence>
<name>A0ABQ9HIB8_9NEOP</name>